<name>A0ABT8CD18_9BACT</name>
<accession>A0ABT8CD18</accession>
<evidence type="ECO:0008006" key="3">
    <source>
        <dbReference type="Google" id="ProtNLM"/>
    </source>
</evidence>
<reference evidence="2" key="1">
    <citation type="journal article" date="2019" name="Int. J. Syst. Evol. Microbiol.">
        <title>The Global Catalogue of Microorganisms (GCM) 10K type strain sequencing project: providing services to taxonomists for standard genome sequencing and annotation.</title>
        <authorList>
            <consortium name="The Broad Institute Genomics Platform"/>
            <consortium name="The Broad Institute Genome Sequencing Center for Infectious Disease"/>
            <person name="Wu L."/>
            <person name="Ma J."/>
        </authorList>
    </citation>
    <scope>NUCLEOTIDE SEQUENCE [LARGE SCALE GENOMIC DNA]</scope>
    <source>
        <strain evidence="2">CECT 7706</strain>
    </source>
</reference>
<evidence type="ECO:0000313" key="1">
    <source>
        <dbReference type="EMBL" id="MDN3689581.1"/>
    </source>
</evidence>
<evidence type="ECO:0000313" key="2">
    <source>
        <dbReference type="Proteomes" id="UP001236663"/>
    </source>
</evidence>
<dbReference type="RefSeq" id="WP_163385320.1">
    <property type="nucleotide sequence ID" value="NZ_JAUFQS010000041.1"/>
</dbReference>
<gene>
    <name evidence="1" type="ORF">QWZ15_17285</name>
</gene>
<dbReference type="Proteomes" id="UP001236663">
    <property type="component" value="Unassembled WGS sequence"/>
</dbReference>
<organism evidence="1 2">
    <name type="scientific">Cyclobacterium jeungdonense</name>
    <dbReference type="NCBI Taxonomy" id="708087"/>
    <lineage>
        <taxon>Bacteria</taxon>
        <taxon>Pseudomonadati</taxon>
        <taxon>Bacteroidota</taxon>
        <taxon>Cytophagia</taxon>
        <taxon>Cytophagales</taxon>
        <taxon>Cyclobacteriaceae</taxon>
        <taxon>Cyclobacterium</taxon>
    </lineage>
</organism>
<comment type="caution">
    <text evidence="1">The sequence shown here is derived from an EMBL/GenBank/DDBJ whole genome shotgun (WGS) entry which is preliminary data.</text>
</comment>
<sequence length="204" mass="24107">MDIDHFTLKKPNYSSLEIRWFFPDNVPELQDFVLDNFNMKPEPEIRTDTYYPISNREDLGIKLRQGNHEIKKRRKPGIPFQFNGNQAGHLEYWDKWILNRPLPELPYTDPFPVRKKRWVLKFNSQSEQDYTAYPYEKNLTQGIQVEYAELKVASDTSHTFGLEVFGDTSRSHLEKITSILPDVICLDFKYSLGYPAWILSQRGK</sequence>
<dbReference type="EMBL" id="JAUFQS010000041">
    <property type="protein sequence ID" value="MDN3689581.1"/>
    <property type="molecule type" value="Genomic_DNA"/>
</dbReference>
<protein>
    <recommendedName>
        <fullName evidence="3">VTC domain-containing protein</fullName>
    </recommendedName>
</protein>
<keyword evidence="2" id="KW-1185">Reference proteome</keyword>
<proteinExistence type="predicted"/>